<evidence type="ECO:0000259" key="2">
    <source>
        <dbReference type="Pfam" id="PF04010"/>
    </source>
</evidence>
<sequence length="111" mass="12181">MRNNDTLTGGGHADARMPADLDEKTTRYGEMLASALEEAEVCVPEGTPLYGMAEECEEMAVSYLEDGRHFREADDPVNALASYSYGYGWLDCGVRMGLFAIPEDTALFTTE</sequence>
<accession>A0A1M5N2Y5</accession>
<evidence type="ECO:0000256" key="1">
    <source>
        <dbReference type="SAM" id="MobiDB-lite"/>
    </source>
</evidence>
<name>A0A1M5N2Y5_9EURY</name>
<dbReference type="SUPFAM" id="SSF158372">
    <property type="entry name" value="AF1782-like"/>
    <property type="match status" value="1"/>
</dbReference>
<proteinExistence type="predicted"/>
<gene>
    <name evidence="3" type="ORF">SAMN05443636_1239</name>
</gene>
<dbReference type="InterPro" id="IPR036809">
    <property type="entry name" value="AF1782-like_sf"/>
</dbReference>
<organism evidence="3 4">
    <name type="scientific">Halobaculum gomorrense</name>
    <dbReference type="NCBI Taxonomy" id="43928"/>
    <lineage>
        <taxon>Archaea</taxon>
        <taxon>Methanobacteriati</taxon>
        <taxon>Methanobacteriota</taxon>
        <taxon>Stenosarchaea group</taxon>
        <taxon>Halobacteria</taxon>
        <taxon>Halobacteriales</taxon>
        <taxon>Haloferacaceae</taxon>
        <taxon>Halobaculum</taxon>
    </lineage>
</organism>
<feature type="domain" description="DUF357" evidence="2">
    <location>
        <begin position="27"/>
        <end position="99"/>
    </location>
</feature>
<reference evidence="3 4" key="1">
    <citation type="submission" date="2016-11" db="EMBL/GenBank/DDBJ databases">
        <authorList>
            <person name="Jaros S."/>
            <person name="Januszkiewicz K."/>
            <person name="Wedrychowicz H."/>
        </authorList>
    </citation>
    <scope>NUCLEOTIDE SEQUENCE [LARGE SCALE GENOMIC DNA]</scope>
    <source>
        <strain evidence="3 4">DSM 9297</strain>
    </source>
</reference>
<dbReference type="EMBL" id="FQWV01000002">
    <property type="protein sequence ID" value="SHG83795.1"/>
    <property type="molecule type" value="Genomic_DNA"/>
</dbReference>
<dbReference type="Proteomes" id="UP000184357">
    <property type="component" value="Unassembled WGS sequence"/>
</dbReference>
<dbReference type="AlphaFoldDB" id="A0A1M5N2Y5"/>
<keyword evidence="4" id="KW-1185">Reference proteome</keyword>
<protein>
    <recommendedName>
        <fullName evidence="2">DUF357 domain-containing protein</fullName>
    </recommendedName>
</protein>
<dbReference type="Pfam" id="PF04010">
    <property type="entry name" value="DUF357"/>
    <property type="match status" value="1"/>
</dbReference>
<evidence type="ECO:0000313" key="3">
    <source>
        <dbReference type="EMBL" id="SHG83795.1"/>
    </source>
</evidence>
<feature type="region of interest" description="Disordered" evidence="1">
    <location>
        <begin position="1"/>
        <end position="20"/>
    </location>
</feature>
<dbReference type="InterPro" id="IPR023140">
    <property type="entry name" value="DUF357"/>
</dbReference>
<dbReference type="Gene3D" id="1.20.1270.90">
    <property type="entry name" value="AF1782-like"/>
    <property type="match status" value="1"/>
</dbReference>
<evidence type="ECO:0000313" key="4">
    <source>
        <dbReference type="Proteomes" id="UP000184357"/>
    </source>
</evidence>
<dbReference type="STRING" id="43928.SAMN05443636_1239"/>